<keyword evidence="5" id="KW-1185">Reference proteome</keyword>
<evidence type="ECO:0000313" key="5">
    <source>
        <dbReference type="Proteomes" id="UP000254924"/>
    </source>
</evidence>
<dbReference type="InterPro" id="IPR050624">
    <property type="entry name" value="HTH-type_Tx_Regulator"/>
</dbReference>
<dbReference type="PROSITE" id="PS50977">
    <property type="entry name" value="HTH_TETR_2"/>
    <property type="match status" value="1"/>
</dbReference>
<dbReference type="Pfam" id="PF14278">
    <property type="entry name" value="TetR_C_8"/>
    <property type="match status" value="1"/>
</dbReference>
<dbReference type="Pfam" id="PF00440">
    <property type="entry name" value="TetR_N"/>
    <property type="match status" value="1"/>
</dbReference>
<dbReference type="PANTHER" id="PTHR43479:SF7">
    <property type="entry name" value="TETR-FAMILY TRANSCRIPTIONAL REGULATOR"/>
    <property type="match status" value="1"/>
</dbReference>
<protein>
    <submittedName>
        <fullName evidence="4">Transcriptional regulator (TetR/AcrR family)</fullName>
    </submittedName>
</protein>
<proteinExistence type="predicted"/>
<dbReference type="GeneID" id="78357931"/>
<dbReference type="SUPFAM" id="SSF46689">
    <property type="entry name" value="Homeodomain-like"/>
    <property type="match status" value="1"/>
</dbReference>
<dbReference type="InterPro" id="IPR009057">
    <property type="entry name" value="Homeodomain-like_sf"/>
</dbReference>
<sequence length="178" mass="21113">MSHDTRKERTKKALEDAMVELLKQQNFDEISTSDLAKTAHISRSNFYNHYKDKYEMIDIYQQSLFNKLEYIFDKNQFDKRAAFLEIFEFLDRESLFAALLTQNGTREIQTFIRTKLQKMISQDLHEIYLDGKAETPVETLYSSVYVSHAVFGVYQMWVTRGKRETPQEITKLLLNMLD</sequence>
<keyword evidence="1 2" id="KW-0238">DNA-binding</keyword>
<gene>
    <name evidence="4" type="ORF">NCTC12224_02712</name>
</gene>
<dbReference type="EMBL" id="UHFN01000007">
    <property type="protein sequence ID" value="SUN63962.1"/>
    <property type="molecule type" value="Genomic_DNA"/>
</dbReference>
<dbReference type="AlphaFoldDB" id="A0A380KFU2"/>
<dbReference type="RefSeq" id="WP_115271497.1">
    <property type="nucleotide sequence ID" value="NZ_JBNPNB010000071.1"/>
</dbReference>
<evidence type="ECO:0000259" key="3">
    <source>
        <dbReference type="PROSITE" id="PS50977"/>
    </source>
</evidence>
<dbReference type="OrthoDB" id="9810250at2"/>
<dbReference type="InterPro" id="IPR001647">
    <property type="entry name" value="HTH_TetR"/>
</dbReference>
<dbReference type="Proteomes" id="UP000254924">
    <property type="component" value="Unassembled WGS sequence"/>
</dbReference>
<evidence type="ECO:0000256" key="2">
    <source>
        <dbReference type="PROSITE-ProRule" id="PRU00335"/>
    </source>
</evidence>
<accession>A0A380KFU2</accession>
<dbReference type="GO" id="GO:0003677">
    <property type="term" value="F:DNA binding"/>
    <property type="evidence" value="ECO:0007669"/>
    <property type="project" value="UniProtKB-UniRule"/>
</dbReference>
<feature type="domain" description="HTH tetR-type" evidence="3">
    <location>
        <begin position="8"/>
        <end position="68"/>
    </location>
</feature>
<evidence type="ECO:0000256" key="1">
    <source>
        <dbReference type="ARBA" id="ARBA00023125"/>
    </source>
</evidence>
<name>A0A380KFU2_9STRE</name>
<dbReference type="Gene3D" id="1.10.357.10">
    <property type="entry name" value="Tetracycline Repressor, domain 2"/>
    <property type="match status" value="1"/>
</dbReference>
<dbReference type="InterPro" id="IPR039532">
    <property type="entry name" value="TetR_C_Firmicutes"/>
</dbReference>
<reference evidence="4 5" key="1">
    <citation type="submission" date="2018-06" db="EMBL/GenBank/DDBJ databases">
        <authorList>
            <consortium name="Pathogen Informatics"/>
            <person name="Doyle S."/>
        </authorList>
    </citation>
    <scope>NUCLEOTIDE SEQUENCE [LARGE SCALE GENOMIC DNA]</scope>
    <source>
        <strain evidence="4 5">NCTC12224</strain>
    </source>
</reference>
<feature type="DNA-binding region" description="H-T-H motif" evidence="2">
    <location>
        <begin position="31"/>
        <end position="50"/>
    </location>
</feature>
<organism evidence="4 5">
    <name type="scientific">Streptococcus hyointestinalis</name>
    <dbReference type="NCBI Taxonomy" id="1337"/>
    <lineage>
        <taxon>Bacteria</taxon>
        <taxon>Bacillati</taxon>
        <taxon>Bacillota</taxon>
        <taxon>Bacilli</taxon>
        <taxon>Lactobacillales</taxon>
        <taxon>Streptococcaceae</taxon>
        <taxon>Streptococcus</taxon>
    </lineage>
</organism>
<dbReference type="PANTHER" id="PTHR43479">
    <property type="entry name" value="ACREF/ENVCD OPERON REPRESSOR-RELATED"/>
    <property type="match status" value="1"/>
</dbReference>
<evidence type="ECO:0000313" key="4">
    <source>
        <dbReference type="EMBL" id="SUN63962.1"/>
    </source>
</evidence>